<dbReference type="EMBL" id="MH779499">
    <property type="protein sequence ID" value="AYD83262.1"/>
    <property type="molecule type" value="Genomic_DNA"/>
</dbReference>
<keyword evidence="2" id="KW-1185">Reference proteome</keyword>
<organism evidence="1 2">
    <name type="scientific">Gordonia phage Buggaboo</name>
    <dbReference type="NCBI Taxonomy" id="2315529"/>
    <lineage>
        <taxon>Viruses</taxon>
        <taxon>Duplodnaviria</taxon>
        <taxon>Heunggongvirae</taxon>
        <taxon>Uroviricota</taxon>
        <taxon>Caudoviricetes</taxon>
        <taxon>Zierdtviridae</taxon>
        <taxon>Emilbogenvirinae</taxon>
        <taxon>Kablunavirus</taxon>
        <taxon>Kablunavirus buggaboo</taxon>
    </lineage>
</organism>
<sequence length="110" mass="12291">MPNFPEYRTDHGERPSRPNVADRIVDIVENRYGPLSLTVSTLVYEYGTGAVLRTVYGYEIGAEFDGFVVFLPVKYDGSELPFNGPKATALHVLQVNKDRVVSIVEEARIS</sequence>
<dbReference type="GeneID" id="65116540"/>
<dbReference type="Proteomes" id="UP000279879">
    <property type="component" value="Segment"/>
</dbReference>
<proteinExistence type="predicted"/>
<protein>
    <submittedName>
        <fullName evidence="1">Uncharacterized protein</fullName>
    </submittedName>
</protein>
<evidence type="ECO:0000313" key="2">
    <source>
        <dbReference type="Proteomes" id="UP000279879"/>
    </source>
</evidence>
<dbReference type="KEGG" id="vg:65116540"/>
<name>A0A386KD32_9CAUD</name>
<dbReference type="RefSeq" id="YP_010098864.1">
    <property type="nucleotide sequence ID" value="NC_055770.1"/>
</dbReference>
<evidence type="ECO:0000313" key="1">
    <source>
        <dbReference type="EMBL" id="AYD83262.1"/>
    </source>
</evidence>
<gene>
    <name evidence="1" type="primary">70</name>
    <name evidence="1" type="ORF">SEA_BUGGABOO_70</name>
</gene>
<accession>A0A386KD32</accession>
<reference evidence="1 2" key="1">
    <citation type="submission" date="2018-08" db="EMBL/GenBank/DDBJ databases">
        <authorList>
            <person name="Pope W.H."/>
            <person name="Garlena R.A."/>
            <person name="Russell D.A."/>
            <person name="Jacobs-Sera D."/>
            <person name="Hatfull G.F."/>
        </authorList>
    </citation>
    <scope>NUCLEOTIDE SEQUENCE [LARGE SCALE GENOMIC DNA]</scope>
</reference>